<gene>
    <name evidence="2" type="ORF">NPX13_g6161</name>
</gene>
<dbReference type="EMBL" id="JANPWZ010001057">
    <property type="protein sequence ID" value="KAJ3569213.1"/>
    <property type="molecule type" value="Genomic_DNA"/>
</dbReference>
<evidence type="ECO:0000313" key="3">
    <source>
        <dbReference type="Proteomes" id="UP001148614"/>
    </source>
</evidence>
<evidence type="ECO:0000256" key="1">
    <source>
        <dbReference type="SAM" id="MobiDB-lite"/>
    </source>
</evidence>
<dbReference type="AlphaFoldDB" id="A0A9W8NCR5"/>
<dbReference type="VEuPathDB" id="FungiDB:F4678DRAFT_479385"/>
<feature type="compositionally biased region" description="Basic and acidic residues" evidence="1">
    <location>
        <begin position="1"/>
        <end position="18"/>
    </location>
</feature>
<dbReference type="Proteomes" id="UP001148614">
    <property type="component" value="Unassembled WGS sequence"/>
</dbReference>
<comment type="caution">
    <text evidence="2">The sequence shown here is derived from an EMBL/GenBank/DDBJ whole genome shotgun (WGS) entry which is preliminary data.</text>
</comment>
<sequence length="743" mass="86749">MDPEHTVAIERDSPKDGRPFSPWAQRHGLEKWCLDPVFQRRPNFHSSYAPEHALYYADGPNLSNVGVFQDGNEIDRVFFSEINREELFAGMEIWQLGPLNQRLKFSNRLSLPGGHQRGGLQLLAQVQGTAQIQQLIDKQEMIMPDEHSWFTFFQRDRWFDGDYKDPILNFQPWSVDHPDIGLYMSIAMELANRMLLALIDEQHPFINTLLYGYVGSWRIALRRLDKASVDRDKAFHEERVLISYAQYKQDESTADEEMRKYMEKTQTYSPDDVKKKFEHLLSLQRWGFQASEDPVEGQDCSNDVILLNSYGLATLLNPETTLAERCIKLLHLAVTILHEICHATFRRRVQLELPKFHKYRDDEPWWRANQLNPWSEEGLTDHTFDYLKGHPDFEVGRSYQRTLLPAEYASKLLSAEFWEDGNIPRKTDNFFHRKAIFVSHTLKTPSNKDVTSWRRIVNPVEIAPSFGTNATLTSSERTIVNSWRRTERLWDQARSYWYENQRSLWAHRSVRRRIAAFKHAFRKRDLALCSEHADFLVHFNNFPRNSQTGRQEYLDAIVEQGSHRWLFHVIGLLMLASFPIQHKDQLVRSEGWIAYGVSQFTPSSAAAGQQNIKMNNQKRQSRQLIRESLFYNPITQANVPSPTVFSQRRYLNLVQNIIEYLAFKGTHISTPWLNEILRVEGSLRESRRLLTKDHGNQHTGMWAGVWDFATPQYDPVTMSHWSGLPVQQWTLVPYAPAYAPAPN</sequence>
<organism evidence="2 3">
    <name type="scientific">Xylaria arbuscula</name>
    <dbReference type="NCBI Taxonomy" id="114810"/>
    <lineage>
        <taxon>Eukaryota</taxon>
        <taxon>Fungi</taxon>
        <taxon>Dikarya</taxon>
        <taxon>Ascomycota</taxon>
        <taxon>Pezizomycotina</taxon>
        <taxon>Sordariomycetes</taxon>
        <taxon>Xylariomycetidae</taxon>
        <taxon>Xylariales</taxon>
        <taxon>Xylariaceae</taxon>
        <taxon>Xylaria</taxon>
    </lineage>
</organism>
<reference evidence="2" key="1">
    <citation type="submission" date="2022-07" db="EMBL/GenBank/DDBJ databases">
        <title>Genome Sequence of Xylaria arbuscula.</title>
        <authorList>
            <person name="Buettner E."/>
        </authorList>
    </citation>
    <scope>NUCLEOTIDE SEQUENCE</scope>
    <source>
        <strain evidence="2">VT107</strain>
    </source>
</reference>
<protein>
    <submittedName>
        <fullName evidence="2">Uncharacterized protein</fullName>
    </submittedName>
</protein>
<evidence type="ECO:0000313" key="2">
    <source>
        <dbReference type="EMBL" id="KAJ3569213.1"/>
    </source>
</evidence>
<feature type="region of interest" description="Disordered" evidence="1">
    <location>
        <begin position="1"/>
        <end position="20"/>
    </location>
</feature>
<proteinExistence type="predicted"/>
<name>A0A9W8NCR5_9PEZI</name>
<keyword evidence="3" id="KW-1185">Reference proteome</keyword>
<accession>A0A9W8NCR5</accession>